<dbReference type="PROSITE" id="PS00524">
    <property type="entry name" value="SMB_1"/>
    <property type="match status" value="1"/>
</dbReference>
<dbReference type="Gene3D" id="4.10.410.20">
    <property type="match status" value="1"/>
</dbReference>
<proteinExistence type="predicted"/>
<keyword evidence="5" id="KW-1185">Reference proteome</keyword>
<evidence type="ECO:0000313" key="5">
    <source>
        <dbReference type="Proteomes" id="UP000762676"/>
    </source>
</evidence>
<feature type="signal peptide" evidence="2">
    <location>
        <begin position="1"/>
        <end position="22"/>
    </location>
</feature>
<reference evidence="4 5" key="1">
    <citation type="journal article" date="2021" name="Elife">
        <title>Chloroplast acquisition without the gene transfer in kleptoplastic sea slugs, Plakobranchus ocellatus.</title>
        <authorList>
            <person name="Maeda T."/>
            <person name="Takahashi S."/>
            <person name="Yoshida T."/>
            <person name="Shimamura S."/>
            <person name="Takaki Y."/>
            <person name="Nagai Y."/>
            <person name="Toyoda A."/>
            <person name="Suzuki Y."/>
            <person name="Arimoto A."/>
            <person name="Ishii H."/>
            <person name="Satoh N."/>
            <person name="Nishiyama T."/>
            <person name="Hasebe M."/>
            <person name="Maruyama T."/>
            <person name="Minagawa J."/>
            <person name="Obokata J."/>
            <person name="Shigenobu S."/>
        </authorList>
    </citation>
    <scope>NUCLEOTIDE SEQUENCE [LARGE SCALE GENOMIC DNA]</scope>
</reference>
<protein>
    <recommendedName>
        <fullName evidence="3">SMB domain-containing protein</fullName>
    </recommendedName>
</protein>
<dbReference type="PROSITE" id="PS50958">
    <property type="entry name" value="SMB_2"/>
    <property type="match status" value="1"/>
</dbReference>
<sequence>MSSCRLFVRFCFLSVLFLPCPAKKTPLKRLEVLVSTKEDILDAVKTYESAWASLNLLCGDERYSCQGNCKKTAIPFNEREIYALRHFEAGEIGCSCDYMCLVYGDCCHDFQEACPREVAAHSQLDQVSTAKAECVGSHSLLVSKDKNIDNQVERLGSIQAVLDYLTALGPPLTDVRTGDQYMSKEDMSLLNPTWGSPRLEKVIPWIPILIAERRHHLPYFADLMKHRWRSFGENLTLVFEPPAAVYARSCLVQTVLACEEEEDTPAVVFVVQNVSTACAMIVDNVTLRNESLSFKWRSESNLTDNVPETATETPPIRTTRKRYNLLSTTSFTTTGAGNIDHGQKVFEPFCAISFRLLTVKVKFQFSYLLNMKESGSASLDSRVRLSTWKSISCDANSPENLESLNANSRISNFEDEPCQLDVTCQDTLISANGLCIQPALMLLEVNASSEVDYENVRLSVETLIDSSKVLSSNNKPLIWQDQASCFSRSQEELGLNASAYFGIYYILTHADHGTYKLPLMRELGRALYELSEDNQPLADVFENTKLCALLPNFERNNYGWVLMKEKAPDMDLIRNKHKYSPNPALITRECEEVPWAWAENIFQDPFVLCEKVVPLAEAPGFPKQIRADNIQCLARGTCKKDNKNFAPSMSLTPWVTIATFLVIPNQVDTF</sequence>
<dbReference type="InterPro" id="IPR001212">
    <property type="entry name" value="Somatomedin_B_dom"/>
</dbReference>
<organism evidence="4 5">
    <name type="scientific">Elysia marginata</name>
    <dbReference type="NCBI Taxonomy" id="1093978"/>
    <lineage>
        <taxon>Eukaryota</taxon>
        <taxon>Metazoa</taxon>
        <taxon>Spiralia</taxon>
        <taxon>Lophotrochozoa</taxon>
        <taxon>Mollusca</taxon>
        <taxon>Gastropoda</taxon>
        <taxon>Heterobranchia</taxon>
        <taxon>Euthyneura</taxon>
        <taxon>Panpulmonata</taxon>
        <taxon>Sacoglossa</taxon>
        <taxon>Placobranchoidea</taxon>
        <taxon>Plakobranchidae</taxon>
        <taxon>Elysia</taxon>
    </lineage>
</organism>
<evidence type="ECO:0000313" key="4">
    <source>
        <dbReference type="EMBL" id="GFS02234.1"/>
    </source>
</evidence>
<dbReference type="AlphaFoldDB" id="A0AAV4HVK1"/>
<dbReference type="SMART" id="SM00201">
    <property type="entry name" value="SO"/>
    <property type="match status" value="1"/>
</dbReference>
<comment type="caution">
    <text evidence="4">The sequence shown here is derived from an EMBL/GenBank/DDBJ whole genome shotgun (WGS) entry which is preliminary data.</text>
</comment>
<evidence type="ECO:0000259" key="3">
    <source>
        <dbReference type="PROSITE" id="PS50958"/>
    </source>
</evidence>
<dbReference type="InterPro" id="IPR036024">
    <property type="entry name" value="Somatomedin_B-like_dom_sf"/>
</dbReference>
<name>A0AAV4HVK1_9GAST</name>
<keyword evidence="2" id="KW-0732">Signal</keyword>
<dbReference type="SUPFAM" id="SSF90188">
    <property type="entry name" value="Somatomedin B domain"/>
    <property type="match status" value="1"/>
</dbReference>
<dbReference type="Proteomes" id="UP000762676">
    <property type="component" value="Unassembled WGS sequence"/>
</dbReference>
<accession>A0AAV4HVK1</accession>
<feature type="domain" description="SMB" evidence="3">
    <location>
        <begin position="61"/>
        <end position="119"/>
    </location>
</feature>
<evidence type="ECO:0000256" key="2">
    <source>
        <dbReference type="SAM" id="SignalP"/>
    </source>
</evidence>
<feature type="chain" id="PRO_5043371661" description="SMB domain-containing protein" evidence="2">
    <location>
        <begin position="23"/>
        <end position="670"/>
    </location>
</feature>
<keyword evidence="1" id="KW-1015">Disulfide bond</keyword>
<evidence type="ECO:0000256" key="1">
    <source>
        <dbReference type="ARBA" id="ARBA00023157"/>
    </source>
</evidence>
<dbReference type="EMBL" id="BMAT01012936">
    <property type="protein sequence ID" value="GFS02234.1"/>
    <property type="molecule type" value="Genomic_DNA"/>
</dbReference>
<dbReference type="Pfam" id="PF01033">
    <property type="entry name" value="Somatomedin_B"/>
    <property type="match status" value="1"/>
</dbReference>
<gene>
    <name evidence="4" type="ORF">ElyMa_006440200</name>
</gene>